<keyword evidence="3" id="KW-1185">Reference proteome</keyword>
<dbReference type="AlphaFoldDB" id="A0A1M7SR07"/>
<dbReference type="Proteomes" id="UP000184096">
    <property type="component" value="Chromosome I"/>
</dbReference>
<protein>
    <submittedName>
        <fullName evidence="2">Uncharacterized protein</fullName>
    </submittedName>
</protein>
<accession>A0A1M7SR07</accession>
<dbReference type="OrthoDB" id="8255086at2"/>
<feature type="compositionally biased region" description="Polar residues" evidence="1">
    <location>
        <begin position="152"/>
        <end position="165"/>
    </location>
</feature>
<organism evidence="2 3">
    <name type="scientific">Bradyrhizobium erythrophlei</name>
    <dbReference type="NCBI Taxonomy" id="1437360"/>
    <lineage>
        <taxon>Bacteria</taxon>
        <taxon>Pseudomonadati</taxon>
        <taxon>Pseudomonadota</taxon>
        <taxon>Alphaproteobacteria</taxon>
        <taxon>Hyphomicrobiales</taxon>
        <taxon>Nitrobacteraceae</taxon>
        <taxon>Bradyrhizobium</taxon>
    </lineage>
</organism>
<reference evidence="3" key="1">
    <citation type="submission" date="2016-11" db="EMBL/GenBank/DDBJ databases">
        <authorList>
            <person name="Varghese N."/>
            <person name="Submissions S."/>
        </authorList>
    </citation>
    <scope>NUCLEOTIDE SEQUENCE [LARGE SCALE GENOMIC DNA]</scope>
    <source>
        <strain evidence="3">GAS401</strain>
    </source>
</reference>
<sequence>MNDEDEQSLLSFVRKATVSADKKGAEPVPVQIGQVRRIMENWAASLTETRVPRKRPRHVTFRLGTSAKADIDQLSNGAAQIRTEGSAAPEALLVAAQPIGDYGENVVAPYSFSVQKFDVRLSTDATAMADATAAEIADEIEKLLQIETKAETQQVENRSVSTAPSVDQLETDDTPAPRKATVPLDERTAGQGNPVFAGDDVASVVEIGLFGGPDSFTENTGPKLSKSAEEISEHIFRGLRQIEGFPGTGIDLTVYGFGAHWNAMMTFAPRATTSAKASFYRKALPLLVAELRKRFELA</sequence>
<dbReference type="RefSeq" id="WP_072815739.1">
    <property type="nucleotide sequence ID" value="NZ_LT670849.1"/>
</dbReference>
<evidence type="ECO:0000313" key="2">
    <source>
        <dbReference type="EMBL" id="SHN60844.1"/>
    </source>
</evidence>
<evidence type="ECO:0000313" key="3">
    <source>
        <dbReference type="Proteomes" id="UP000184096"/>
    </source>
</evidence>
<name>A0A1M7SR07_9BRAD</name>
<feature type="region of interest" description="Disordered" evidence="1">
    <location>
        <begin position="152"/>
        <end position="180"/>
    </location>
</feature>
<gene>
    <name evidence="2" type="ORF">SAMN05444170_0045</name>
</gene>
<evidence type="ECO:0000256" key="1">
    <source>
        <dbReference type="SAM" id="MobiDB-lite"/>
    </source>
</evidence>
<dbReference type="EMBL" id="LT670849">
    <property type="protein sequence ID" value="SHN60844.1"/>
    <property type="molecule type" value="Genomic_DNA"/>
</dbReference>
<proteinExistence type="predicted"/>